<dbReference type="EMBL" id="JAJKFW010000023">
    <property type="protein sequence ID" value="MCC9643046.1"/>
    <property type="molecule type" value="Genomic_DNA"/>
</dbReference>
<accession>A0ABS8NKN5</accession>
<organism evidence="1 2">
    <name type="scientific">Rhodopirellula halodulae</name>
    <dbReference type="NCBI Taxonomy" id="2894198"/>
    <lineage>
        <taxon>Bacteria</taxon>
        <taxon>Pseudomonadati</taxon>
        <taxon>Planctomycetota</taxon>
        <taxon>Planctomycetia</taxon>
        <taxon>Pirellulales</taxon>
        <taxon>Pirellulaceae</taxon>
        <taxon>Rhodopirellula</taxon>
    </lineage>
</organism>
<keyword evidence="2" id="KW-1185">Reference proteome</keyword>
<dbReference type="Proteomes" id="UP001430306">
    <property type="component" value="Unassembled WGS sequence"/>
</dbReference>
<reference evidence="1" key="1">
    <citation type="submission" date="2021-11" db="EMBL/GenBank/DDBJ databases">
        <title>Genome sequence.</title>
        <authorList>
            <person name="Sun Q."/>
        </authorList>
    </citation>
    <scope>NUCLEOTIDE SEQUENCE</scope>
    <source>
        <strain evidence="1">JC740</strain>
    </source>
</reference>
<evidence type="ECO:0000313" key="1">
    <source>
        <dbReference type="EMBL" id="MCC9643046.1"/>
    </source>
</evidence>
<evidence type="ECO:0000313" key="2">
    <source>
        <dbReference type="Proteomes" id="UP001430306"/>
    </source>
</evidence>
<proteinExistence type="predicted"/>
<comment type="caution">
    <text evidence="1">The sequence shown here is derived from an EMBL/GenBank/DDBJ whole genome shotgun (WGS) entry which is preliminary data.</text>
</comment>
<sequence length="702" mass="76993">MGHFSSDFTPISWTFRMADRIFSRPIVLLLFFGVATASLCTRVPAFAQEEAETENDPALSDSALSDPAVEQLLLKATGGPEALGRSIDSLARMQVWSAVDQLLSPLAENAPADERASRIASEIGTDQRVRISLATEVSEPAKQALDALFAARKKDLQSPTRLQPAIAKLTSASPDEKLAAYRTLFRGGEAASAALITEIVRTDDPDQRNACLRVLLEIDRSAGINGLRRVALYGTVSASNQAIQALQLLNIEEVQIDLLTKRLESSADEDLRASAIRMMRQSLADAMDNSIHTQHDFGNVTAWAINAQRDGVQPTQAATWVLAFRDAADSASRLAKIGDQESSSVIAQLTAQLAYRVANDPDWGDAKNREQFIQSFFADADATAVLQTWTLPVLKFSVQSQNDPAAVGMLRLIDGDLDRSLANALLRNGATASVLVEAVDHPNATVRYEAASAIARLLHSDPQLNFAGMSRVEKRWQQMATLGNRPISVVLENRPEIISGWERIMNSAGYDARIVSTVASLERMIALGDDVRLVVSKREPKDASAIEMIDVVRRQPLGRDIPLLIYSPAIEIEGPEIIEEELDQRTEAQKAFDANLPDQFGVRGGIASLDVKIERSLLYGEVDRDWTKKRELDLQLIGQTRWADESLRAGLIRSMPRPSSAAGLYELLLDSRRREHLPSLTASDRVRYRNVALDALDASQAN</sequence>
<name>A0ABS8NKN5_9BACT</name>
<dbReference type="SUPFAM" id="SSF48371">
    <property type="entry name" value="ARM repeat"/>
    <property type="match status" value="1"/>
</dbReference>
<gene>
    <name evidence="1" type="ORF">LOC71_12235</name>
</gene>
<dbReference type="InterPro" id="IPR016024">
    <property type="entry name" value="ARM-type_fold"/>
</dbReference>
<protein>
    <recommendedName>
        <fullName evidence="3">HEAT repeat protein</fullName>
    </recommendedName>
</protein>
<evidence type="ECO:0008006" key="3">
    <source>
        <dbReference type="Google" id="ProtNLM"/>
    </source>
</evidence>